<dbReference type="InterPro" id="IPR011545">
    <property type="entry name" value="DEAD/DEAH_box_helicase_dom"/>
</dbReference>
<dbReference type="EC" id="3.6.4.13" evidence="5"/>
<evidence type="ECO:0000256" key="3">
    <source>
        <dbReference type="ARBA" id="ARBA00022840"/>
    </source>
</evidence>
<keyword evidence="2 5" id="KW-0378">Hydrolase</keyword>
<dbReference type="Pfam" id="PF00271">
    <property type="entry name" value="Helicase_C"/>
    <property type="match status" value="1"/>
</dbReference>
<dbReference type="Gene3D" id="3.40.50.300">
    <property type="entry name" value="P-loop containing nucleotide triphosphate hydrolases"/>
    <property type="match status" value="2"/>
</dbReference>
<comment type="similarity">
    <text evidence="5">Belongs to the DEAD box helicase family.</text>
</comment>
<protein>
    <recommendedName>
        <fullName evidence="5">ATP-dependent RNA helicase</fullName>
        <ecNumber evidence="5">3.6.4.13</ecNumber>
    </recommendedName>
</protein>
<keyword evidence="4 5" id="KW-0694">RNA-binding</keyword>
<dbReference type="Pfam" id="PF00270">
    <property type="entry name" value="DEAD"/>
    <property type="match status" value="1"/>
</dbReference>
<dbReference type="SMART" id="SM00487">
    <property type="entry name" value="DEXDc"/>
    <property type="match status" value="1"/>
</dbReference>
<keyword evidence="5" id="KW-0347">Helicase</keyword>
<evidence type="ECO:0000256" key="1">
    <source>
        <dbReference type="ARBA" id="ARBA00022741"/>
    </source>
</evidence>
<evidence type="ECO:0000313" key="9">
    <source>
        <dbReference type="Proteomes" id="UP001178507"/>
    </source>
</evidence>
<sequence length="365" mass="39712">MATFEQLVHPGLAAGLRELKIVAPNSIQQNAIPLGLSGRDVLVCAQTGSGKTLTFLLPILQRLDSSDQQAAVLAPTEQLAHQVASVARHLAKYLKRPIDVAEDGPGERKLFVGTPDKLARAELGHLTILAIDEADLLLCAGGLEAQRLAIEEVLQTLEPRAATGALQLYLAMAHLTEQREEELLKRFPHVQQVGHVGVMVPTLRQCFHYFRGDKDAKLLFVLSEFEADDILPPEGATMIFCACSGACERLKALLEVEKPAYQTLTLHEESPLETRGAVAQCFREGNSRVLLTTDMAARGLDFPRLRHVVLFDPPQDATAFVHSAGRTARRGQEGLVTCLVEASQATKCHFDGKIVHALKASSEGE</sequence>
<comment type="caution">
    <text evidence="8">The sequence shown here is derived from an EMBL/GenBank/DDBJ whole genome shotgun (WGS) entry which is preliminary data.</text>
</comment>
<keyword evidence="1 5" id="KW-0547">Nucleotide-binding</keyword>
<dbReference type="PANTHER" id="PTHR24031">
    <property type="entry name" value="RNA HELICASE"/>
    <property type="match status" value="1"/>
</dbReference>
<evidence type="ECO:0000256" key="5">
    <source>
        <dbReference type="RuleBase" id="RU365068"/>
    </source>
</evidence>
<keyword evidence="3 5" id="KW-0067">ATP-binding</keyword>
<evidence type="ECO:0000259" key="7">
    <source>
        <dbReference type="PROSITE" id="PS51194"/>
    </source>
</evidence>
<gene>
    <name evidence="8" type="ORF">EVOR1521_LOCUS9792</name>
</gene>
<dbReference type="GO" id="GO:0005524">
    <property type="term" value="F:ATP binding"/>
    <property type="evidence" value="ECO:0007669"/>
    <property type="project" value="UniProtKB-UniRule"/>
</dbReference>
<dbReference type="AlphaFoldDB" id="A0AA36I813"/>
<dbReference type="GO" id="GO:0003724">
    <property type="term" value="F:RNA helicase activity"/>
    <property type="evidence" value="ECO:0007669"/>
    <property type="project" value="UniProtKB-EC"/>
</dbReference>
<dbReference type="CDD" id="cd18787">
    <property type="entry name" value="SF2_C_DEAD"/>
    <property type="match status" value="1"/>
</dbReference>
<proteinExistence type="inferred from homology"/>
<dbReference type="GO" id="GO:0016787">
    <property type="term" value="F:hydrolase activity"/>
    <property type="evidence" value="ECO:0007669"/>
    <property type="project" value="UniProtKB-KW"/>
</dbReference>
<keyword evidence="9" id="KW-1185">Reference proteome</keyword>
<organism evidence="8 9">
    <name type="scientific">Effrenium voratum</name>
    <dbReference type="NCBI Taxonomy" id="2562239"/>
    <lineage>
        <taxon>Eukaryota</taxon>
        <taxon>Sar</taxon>
        <taxon>Alveolata</taxon>
        <taxon>Dinophyceae</taxon>
        <taxon>Suessiales</taxon>
        <taxon>Symbiodiniaceae</taxon>
        <taxon>Effrenium</taxon>
    </lineage>
</organism>
<name>A0AA36I813_9DINO</name>
<dbReference type="PROSITE" id="PS51192">
    <property type="entry name" value="HELICASE_ATP_BIND_1"/>
    <property type="match status" value="1"/>
</dbReference>
<dbReference type="PROSITE" id="PS51194">
    <property type="entry name" value="HELICASE_CTER"/>
    <property type="match status" value="1"/>
</dbReference>
<dbReference type="SMART" id="SM00490">
    <property type="entry name" value="HELICc"/>
    <property type="match status" value="1"/>
</dbReference>
<evidence type="ECO:0000256" key="4">
    <source>
        <dbReference type="ARBA" id="ARBA00022884"/>
    </source>
</evidence>
<dbReference type="InterPro" id="IPR027417">
    <property type="entry name" value="P-loop_NTPase"/>
</dbReference>
<dbReference type="Proteomes" id="UP001178507">
    <property type="component" value="Unassembled WGS sequence"/>
</dbReference>
<evidence type="ECO:0000313" key="8">
    <source>
        <dbReference type="EMBL" id="CAJ1382417.1"/>
    </source>
</evidence>
<evidence type="ECO:0000256" key="2">
    <source>
        <dbReference type="ARBA" id="ARBA00022801"/>
    </source>
</evidence>
<comment type="function">
    <text evidence="5">RNA helicase.</text>
</comment>
<dbReference type="InterPro" id="IPR014001">
    <property type="entry name" value="Helicase_ATP-bd"/>
</dbReference>
<feature type="domain" description="Helicase ATP-binding" evidence="6">
    <location>
        <begin position="32"/>
        <end position="193"/>
    </location>
</feature>
<dbReference type="InterPro" id="IPR001650">
    <property type="entry name" value="Helicase_C-like"/>
</dbReference>
<comment type="catalytic activity">
    <reaction evidence="5">
        <text>ATP + H2O = ADP + phosphate + H(+)</text>
        <dbReference type="Rhea" id="RHEA:13065"/>
        <dbReference type="ChEBI" id="CHEBI:15377"/>
        <dbReference type="ChEBI" id="CHEBI:15378"/>
        <dbReference type="ChEBI" id="CHEBI:30616"/>
        <dbReference type="ChEBI" id="CHEBI:43474"/>
        <dbReference type="ChEBI" id="CHEBI:456216"/>
        <dbReference type="EC" id="3.6.4.13"/>
    </reaction>
</comment>
<dbReference type="SUPFAM" id="SSF52540">
    <property type="entry name" value="P-loop containing nucleoside triphosphate hydrolases"/>
    <property type="match status" value="1"/>
</dbReference>
<dbReference type="EMBL" id="CAUJNA010000902">
    <property type="protein sequence ID" value="CAJ1382417.1"/>
    <property type="molecule type" value="Genomic_DNA"/>
</dbReference>
<feature type="domain" description="Helicase C-terminal" evidence="7">
    <location>
        <begin position="213"/>
        <end position="365"/>
    </location>
</feature>
<reference evidence="8" key="1">
    <citation type="submission" date="2023-08" db="EMBL/GenBank/DDBJ databases">
        <authorList>
            <person name="Chen Y."/>
            <person name="Shah S."/>
            <person name="Dougan E. K."/>
            <person name="Thang M."/>
            <person name="Chan C."/>
        </authorList>
    </citation>
    <scope>NUCLEOTIDE SEQUENCE</scope>
</reference>
<accession>A0AA36I813</accession>
<dbReference type="GO" id="GO:0003723">
    <property type="term" value="F:RNA binding"/>
    <property type="evidence" value="ECO:0007669"/>
    <property type="project" value="UniProtKB-UniRule"/>
</dbReference>
<evidence type="ECO:0000259" key="6">
    <source>
        <dbReference type="PROSITE" id="PS51192"/>
    </source>
</evidence>
<comment type="domain">
    <text evidence="5">The Q motif is unique to and characteristic of the DEAD box family of RNA helicases and controls ATP binding and hydrolysis.</text>
</comment>